<dbReference type="Proteomes" id="UP001418222">
    <property type="component" value="Unassembled WGS sequence"/>
</dbReference>
<reference evidence="1 2" key="1">
    <citation type="journal article" date="2022" name="Nat. Plants">
        <title>Genomes of leafy and leafless Platanthera orchids illuminate the evolution of mycoheterotrophy.</title>
        <authorList>
            <person name="Li M.H."/>
            <person name="Liu K.W."/>
            <person name="Li Z."/>
            <person name="Lu H.C."/>
            <person name="Ye Q.L."/>
            <person name="Zhang D."/>
            <person name="Wang J.Y."/>
            <person name="Li Y.F."/>
            <person name="Zhong Z.M."/>
            <person name="Liu X."/>
            <person name="Yu X."/>
            <person name="Liu D.K."/>
            <person name="Tu X.D."/>
            <person name="Liu B."/>
            <person name="Hao Y."/>
            <person name="Liao X.Y."/>
            <person name="Jiang Y.T."/>
            <person name="Sun W.H."/>
            <person name="Chen J."/>
            <person name="Chen Y.Q."/>
            <person name="Ai Y."/>
            <person name="Zhai J.W."/>
            <person name="Wu S.S."/>
            <person name="Zhou Z."/>
            <person name="Hsiao Y.Y."/>
            <person name="Wu W.L."/>
            <person name="Chen Y.Y."/>
            <person name="Lin Y.F."/>
            <person name="Hsu J.L."/>
            <person name="Li C.Y."/>
            <person name="Wang Z.W."/>
            <person name="Zhao X."/>
            <person name="Zhong W.Y."/>
            <person name="Ma X.K."/>
            <person name="Ma L."/>
            <person name="Huang J."/>
            <person name="Chen G.Z."/>
            <person name="Huang M.Z."/>
            <person name="Huang L."/>
            <person name="Peng D.H."/>
            <person name="Luo Y.B."/>
            <person name="Zou S.Q."/>
            <person name="Chen S.P."/>
            <person name="Lan S."/>
            <person name="Tsai W.C."/>
            <person name="Van de Peer Y."/>
            <person name="Liu Z.J."/>
        </authorList>
    </citation>
    <scope>NUCLEOTIDE SEQUENCE [LARGE SCALE GENOMIC DNA]</scope>
    <source>
        <strain evidence="1">Lor287</strain>
    </source>
</reference>
<evidence type="ECO:0000313" key="2">
    <source>
        <dbReference type="Proteomes" id="UP001418222"/>
    </source>
</evidence>
<organism evidence="1 2">
    <name type="scientific">Platanthera zijinensis</name>
    <dbReference type="NCBI Taxonomy" id="2320716"/>
    <lineage>
        <taxon>Eukaryota</taxon>
        <taxon>Viridiplantae</taxon>
        <taxon>Streptophyta</taxon>
        <taxon>Embryophyta</taxon>
        <taxon>Tracheophyta</taxon>
        <taxon>Spermatophyta</taxon>
        <taxon>Magnoliopsida</taxon>
        <taxon>Liliopsida</taxon>
        <taxon>Asparagales</taxon>
        <taxon>Orchidaceae</taxon>
        <taxon>Orchidoideae</taxon>
        <taxon>Orchideae</taxon>
        <taxon>Orchidinae</taxon>
        <taxon>Platanthera</taxon>
    </lineage>
</organism>
<proteinExistence type="predicted"/>
<name>A0AAP0B2W9_9ASPA</name>
<accession>A0AAP0B2W9</accession>
<dbReference type="EMBL" id="JBBWWQ010000016">
    <property type="protein sequence ID" value="KAK8925896.1"/>
    <property type="molecule type" value="Genomic_DNA"/>
</dbReference>
<gene>
    <name evidence="1" type="ORF">KSP39_PZI018172</name>
</gene>
<sequence length="129" mass="14960">MKEPPKRTDTKNAIFRAIIQVSRNETAARRLKRAEDWRKRNRPAAKTVSRCGRGLETAEEREDCWQRMKRLLERLETGDYWRGRRCGKDFDGRCGRLRASGCGRGRGCERCNYCWTAGAEEDAGCCLQK</sequence>
<protein>
    <submittedName>
        <fullName evidence="1">Uncharacterized protein</fullName>
    </submittedName>
</protein>
<keyword evidence="2" id="KW-1185">Reference proteome</keyword>
<evidence type="ECO:0000313" key="1">
    <source>
        <dbReference type="EMBL" id="KAK8925896.1"/>
    </source>
</evidence>
<comment type="caution">
    <text evidence="1">The sequence shown here is derived from an EMBL/GenBank/DDBJ whole genome shotgun (WGS) entry which is preliminary data.</text>
</comment>
<dbReference type="AlphaFoldDB" id="A0AAP0B2W9"/>